<feature type="compositionally biased region" description="Polar residues" evidence="6">
    <location>
        <begin position="220"/>
        <end position="232"/>
    </location>
</feature>
<reference evidence="7" key="3">
    <citation type="journal article" date="2013" name="Nucleic Acids Res.">
        <title>The genome of Anopheles darlingi, the main neotropical malaria vector.</title>
        <authorList>
            <person name="Marinotti O."/>
            <person name="Cerqueira G.C."/>
            <person name="de Almeida L.G."/>
            <person name="Ferro M.I."/>
            <person name="Loreto E.L."/>
            <person name="Zaha A."/>
            <person name="Teixeira S.M."/>
            <person name="Wespiser A.R."/>
            <person name="Almeida E Silva A."/>
            <person name="Schlindwein A.D."/>
            <person name="Pacheco A.C."/>
            <person name="Silva A.L."/>
            <person name="Graveley B.R."/>
            <person name="Walenz B.P."/>
            <person name="Lima Bde A."/>
            <person name="Ribeiro C.A."/>
            <person name="Nunes-Silva C.G."/>
            <person name="de Carvalho C.R."/>
            <person name="Soares C.M."/>
            <person name="de Menezes C.B."/>
            <person name="Matiolli C."/>
            <person name="Caffrey D."/>
            <person name="Araujo D.A."/>
            <person name="de Oliveira D.M."/>
            <person name="Golenbock D."/>
            <person name="Grisard E.C."/>
            <person name="Fantinatti-Garboggini F."/>
            <person name="de Carvalho F.M."/>
            <person name="Barcellos F.G."/>
            <person name="Prosdocimi F."/>
            <person name="May G."/>
            <person name="Azevedo Junior G.M."/>
            <person name="Guimaraes G.M."/>
            <person name="Goldman G.H."/>
            <person name="Padilha I.Q."/>
            <person name="Batista Jda S."/>
            <person name="Ferro J.A."/>
            <person name="Ribeiro J.M."/>
            <person name="Fietto J.L."/>
            <person name="Dabbas K.M."/>
            <person name="Cerdeira L."/>
            <person name="Agnez-Lima L.F."/>
            <person name="Brocchi M."/>
            <person name="de Carvalho M.O."/>
            <person name="Teixeira Mde M."/>
            <person name="Diniz Maia Mde M."/>
            <person name="Goldman M.H."/>
            <person name="Cruz Schneider M.P."/>
            <person name="Felipe M.S."/>
            <person name="Hungria M."/>
            <person name="Nicolas M.F."/>
            <person name="Pereira M."/>
            <person name="Montes M.A."/>
            <person name="Cantao M.E."/>
            <person name="Vincentz M."/>
            <person name="Rafael M.S."/>
            <person name="Silverman N."/>
            <person name="Stoco P.H."/>
            <person name="Souza R.C."/>
            <person name="Vicentini R."/>
            <person name="Gazzinelli R.T."/>
            <person name="Neves Rde O."/>
            <person name="Silva R."/>
            <person name="Astolfi-Filho S."/>
            <person name="Maciel T.E."/>
            <person name="Urmenyi T.P."/>
            <person name="Tadei W.P."/>
            <person name="Camargo E.P."/>
            <person name="de Vasconcelos A.T."/>
        </authorList>
    </citation>
    <scope>NUCLEOTIDE SEQUENCE</scope>
</reference>
<feature type="region of interest" description="Disordered" evidence="6">
    <location>
        <begin position="1"/>
        <end position="36"/>
    </location>
</feature>
<dbReference type="HOGENOM" id="CLU_066079_0_1_1"/>
<keyword evidence="5" id="KW-0539">Nucleus</keyword>
<feature type="compositionally biased region" description="Acidic residues" evidence="6">
    <location>
        <begin position="297"/>
        <end position="315"/>
    </location>
</feature>
<accession>W5JFV4</accession>
<reference evidence="7" key="2">
    <citation type="submission" date="2010-05" db="EMBL/GenBank/DDBJ databases">
        <authorList>
            <person name="Almeida L.G."/>
            <person name="Nicolas M.F."/>
            <person name="Souza R.C."/>
            <person name="Vasconcelos A.T.R."/>
        </authorList>
    </citation>
    <scope>NUCLEOTIDE SEQUENCE</scope>
</reference>
<feature type="region of interest" description="Disordered" evidence="6">
    <location>
        <begin position="132"/>
        <end position="155"/>
    </location>
</feature>
<dbReference type="FunCoup" id="W5JFV4">
    <property type="interactions" value="270"/>
</dbReference>
<evidence type="ECO:0000313" key="8">
    <source>
        <dbReference type="EnsemblMetazoa" id="ADAC005363-PA"/>
    </source>
</evidence>
<dbReference type="PANTHER" id="PTHR14315:SF17">
    <property type="entry name" value="MIP21584P"/>
    <property type="match status" value="1"/>
</dbReference>
<dbReference type="InterPro" id="IPR053719">
    <property type="entry name" value="Lipogen_MT_Stabilize_sf"/>
</dbReference>
<dbReference type="AlphaFoldDB" id="W5JFV4"/>
<evidence type="ECO:0000313" key="9">
    <source>
        <dbReference type="Proteomes" id="UP000000673"/>
    </source>
</evidence>
<evidence type="ECO:0000313" key="7">
    <source>
        <dbReference type="EMBL" id="ETN62936.1"/>
    </source>
</evidence>
<feature type="compositionally biased region" description="Low complexity" evidence="6">
    <location>
        <begin position="203"/>
        <end position="219"/>
    </location>
</feature>
<dbReference type="eggNOG" id="ENOG502S1DE">
    <property type="taxonomic scope" value="Eukaryota"/>
</dbReference>
<reference evidence="8" key="4">
    <citation type="submission" date="2015-06" db="UniProtKB">
        <authorList>
            <consortium name="EnsemblMetazoa"/>
        </authorList>
    </citation>
    <scope>IDENTIFICATION</scope>
</reference>
<comment type="similarity">
    <text evidence="3">Belongs to the SPOT14 family.</text>
</comment>
<name>W5JFV4_ANODA</name>
<dbReference type="VEuPathDB" id="VectorBase:ADAC005363"/>
<dbReference type="Proteomes" id="UP000000673">
    <property type="component" value="Unassembled WGS sequence"/>
</dbReference>
<sequence>MQVGVPRPKPNRPLPTNCSGGGGNTESATSLEELERPPTGALTSVRGFIGGNSPNLMTQIGIVDWSRPSRTEFSEYCRALLNCLRRIARHDDQEFSNQSILNAMEKFVKNVNTMDETILVPCRLMDRKVGDATDTVPPAPKAQHSGAHHGKKTNRASIREVLNTSELFQLYNMLKLVKVDLLWGRQDADDAVDEAVVMGSTTTTTTTTTSAATTKTTSKGRNSSISEQSLTREGSPVVTEKADAASGSNSTSNSNTSSSSSSSGSSPAVSGTPKGHTRRPSTVSVASSNSASTLSDSESEASAENDSGIESEGNQEQDRSAELAKQFRTHLLGLYRSLEQMSEAANYLTTRYQSDVGPV</sequence>
<dbReference type="OMA" id="INCTCAS"/>
<reference evidence="7 9" key="1">
    <citation type="journal article" date="2010" name="BMC Genomics">
        <title>Combination of measures distinguishes pre-miRNAs from other stem-loops in the genome of the newly sequenced Anopheles darlingi.</title>
        <authorList>
            <person name="Mendes N.D."/>
            <person name="Freitas A.T."/>
            <person name="Vasconcelos A.T."/>
            <person name="Sagot M.F."/>
        </authorList>
    </citation>
    <scope>NUCLEOTIDE SEQUENCE</scope>
</reference>
<gene>
    <name evidence="7" type="ORF">AND_005363</name>
</gene>
<dbReference type="Gene3D" id="6.10.140.1610">
    <property type="match status" value="1"/>
</dbReference>
<keyword evidence="9" id="KW-1185">Reference proteome</keyword>
<evidence type="ECO:0000256" key="1">
    <source>
        <dbReference type="ARBA" id="ARBA00004123"/>
    </source>
</evidence>
<feature type="region of interest" description="Disordered" evidence="6">
    <location>
        <begin position="203"/>
        <end position="320"/>
    </location>
</feature>
<organism evidence="7">
    <name type="scientific">Anopheles darlingi</name>
    <name type="common">Mosquito</name>
    <dbReference type="NCBI Taxonomy" id="43151"/>
    <lineage>
        <taxon>Eukaryota</taxon>
        <taxon>Metazoa</taxon>
        <taxon>Ecdysozoa</taxon>
        <taxon>Arthropoda</taxon>
        <taxon>Hexapoda</taxon>
        <taxon>Insecta</taxon>
        <taxon>Pterygota</taxon>
        <taxon>Neoptera</taxon>
        <taxon>Endopterygota</taxon>
        <taxon>Diptera</taxon>
        <taxon>Nematocera</taxon>
        <taxon>Culicoidea</taxon>
        <taxon>Culicidae</taxon>
        <taxon>Anophelinae</taxon>
        <taxon>Anopheles</taxon>
    </lineage>
</organism>
<evidence type="ECO:0000256" key="2">
    <source>
        <dbReference type="ARBA" id="ARBA00004496"/>
    </source>
</evidence>
<dbReference type="EMBL" id="ADMH02001346">
    <property type="protein sequence ID" value="ETN62936.1"/>
    <property type="molecule type" value="Genomic_DNA"/>
</dbReference>
<dbReference type="EnsemblMetazoa" id="ADAC005363-RA">
    <property type="protein sequence ID" value="ADAC005363-PA"/>
    <property type="gene ID" value="ADAC005363"/>
</dbReference>
<feature type="compositionally biased region" description="Low complexity" evidence="6">
    <location>
        <begin position="281"/>
        <end position="296"/>
    </location>
</feature>
<evidence type="ECO:0000256" key="5">
    <source>
        <dbReference type="ARBA" id="ARBA00023242"/>
    </source>
</evidence>
<dbReference type="PANTHER" id="PTHR14315">
    <property type="entry name" value="SPOT14 FAMILY MEMBER"/>
    <property type="match status" value="1"/>
</dbReference>
<dbReference type="GO" id="GO:0046890">
    <property type="term" value="P:regulation of lipid biosynthetic process"/>
    <property type="evidence" value="ECO:0007669"/>
    <property type="project" value="TreeGrafter"/>
</dbReference>
<proteinExistence type="inferred from homology"/>
<evidence type="ECO:0000256" key="4">
    <source>
        <dbReference type="ARBA" id="ARBA00022490"/>
    </source>
</evidence>
<dbReference type="GO" id="GO:0005829">
    <property type="term" value="C:cytosol"/>
    <property type="evidence" value="ECO:0007669"/>
    <property type="project" value="TreeGrafter"/>
</dbReference>
<comment type="subcellular location">
    <subcellularLocation>
        <location evidence="2">Cytoplasm</location>
    </subcellularLocation>
    <subcellularLocation>
        <location evidence="1">Nucleus</location>
    </subcellularLocation>
</comment>
<dbReference type="InterPro" id="IPR009786">
    <property type="entry name" value="Spot_14"/>
</dbReference>
<evidence type="ECO:0000256" key="6">
    <source>
        <dbReference type="SAM" id="MobiDB-lite"/>
    </source>
</evidence>
<dbReference type="STRING" id="43151.W5JFV4"/>
<dbReference type="GO" id="GO:0005634">
    <property type="term" value="C:nucleus"/>
    <property type="evidence" value="ECO:0007669"/>
    <property type="project" value="UniProtKB-SubCell"/>
</dbReference>
<protein>
    <submittedName>
        <fullName evidence="7 8">Uncharacterized protein</fullName>
    </submittedName>
</protein>
<dbReference type="VEuPathDB" id="VectorBase:ADAR2_005964"/>
<evidence type="ECO:0000256" key="3">
    <source>
        <dbReference type="ARBA" id="ARBA00009488"/>
    </source>
</evidence>
<keyword evidence="4" id="KW-0963">Cytoplasm</keyword>
<feature type="compositionally biased region" description="Low complexity" evidence="6">
    <location>
        <begin position="246"/>
        <end position="266"/>
    </location>
</feature>
<dbReference type="Pfam" id="PF07084">
    <property type="entry name" value="Spot_14"/>
    <property type="match status" value="2"/>
</dbReference>